<dbReference type="OrthoDB" id="3344043at2759"/>
<dbReference type="EMBL" id="KE721051">
    <property type="protein sequence ID" value="ERF72706.1"/>
    <property type="molecule type" value="Genomic_DNA"/>
</dbReference>
<gene>
    <name evidence="2" type="ORF">EPUS_04759</name>
</gene>
<keyword evidence="3" id="KW-1185">Reference proteome</keyword>
<keyword evidence="1" id="KW-1133">Transmembrane helix</keyword>
<protein>
    <submittedName>
        <fullName evidence="2">Uncharacterized protein</fullName>
    </submittedName>
</protein>
<reference evidence="3" key="1">
    <citation type="journal article" date="2014" name="BMC Genomics">
        <title>Genome characteristics reveal the impact of lichenization on lichen-forming fungus Endocarpon pusillum Hedwig (Verrucariales, Ascomycota).</title>
        <authorList>
            <person name="Wang Y.-Y."/>
            <person name="Liu B."/>
            <person name="Zhang X.-Y."/>
            <person name="Zhou Q.-M."/>
            <person name="Zhang T."/>
            <person name="Li H."/>
            <person name="Yu Y.-F."/>
            <person name="Zhang X.-L."/>
            <person name="Hao X.-Y."/>
            <person name="Wang M."/>
            <person name="Wang L."/>
            <person name="Wei J.-C."/>
        </authorList>
    </citation>
    <scope>NUCLEOTIDE SEQUENCE [LARGE SCALE GENOMIC DNA]</scope>
    <source>
        <strain evidence="3">Z07020 / HMAS-L-300199</strain>
    </source>
</reference>
<evidence type="ECO:0000256" key="1">
    <source>
        <dbReference type="SAM" id="Phobius"/>
    </source>
</evidence>
<evidence type="ECO:0000313" key="2">
    <source>
        <dbReference type="EMBL" id="ERF72706.1"/>
    </source>
</evidence>
<organism evidence="2 3">
    <name type="scientific">Endocarpon pusillum (strain Z07020 / HMAS-L-300199)</name>
    <name type="common">Lichen-forming fungus</name>
    <dbReference type="NCBI Taxonomy" id="1263415"/>
    <lineage>
        <taxon>Eukaryota</taxon>
        <taxon>Fungi</taxon>
        <taxon>Dikarya</taxon>
        <taxon>Ascomycota</taxon>
        <taxon>Pezizomycotina</taxon>
        <taxon>Eurotiomycetes</taxon>
        <taxon>Chaetothyriomycetidae</taxon>
        <taxon>Verrucariales</taxon>
        <taxon>Verrucariaceae</taxon>
        <taxon>Endocarpon</taxon>
    </lineage>
</organism>
<feature type="transmembrane region" description="Helical" evidence="1">
    <location>
        <begin position="174"/>
        <end position="199"/>
    </location>
</feature>
<accession>U1GLF6</accession>
<dbReference type="eggNOG" id="ENOG502SAP5">
    <property type="taxonomic scope" value="Eukaryota"/>
</dbReference>
<name>U1GLF6_ENDPU</name>
<feature type="transmembrane region" description="Helical" evidence="1">
    <location>
        <begin position="102"/>
        <end position="122"/>
    </location>
</feature>
<feature type="transmembrane region" description="Helical" evidence="1">
    <location>
        <begin position="142"/>
        <end position="162"/>
    </location>
</feature>
<dbReference type="AlphaFoldDB" id="U1GLF6"/>
<evidence type="ECO:0000313" key="3">
    <source>
        <dbReference type="Proteomes" id="UP000019373"/>
    </source>
</evidence>
<keyword evidence="1" id="KW-0472">Membrane</keyword>
<dbReference type="RefSeq" id="XP_007801594.1">
    <property type="nucleotide sequence ID" value="XM_007803403.1"/>
</dbReference>
<dbReference type="GeneID" id="19239713"/>
<sequence>MRRPKHDRSNFAEIEMKERKKSKKDSIIGGQNLETLLASTSLIGPLVALTAVLIGLVIDRRMSDNNSTYSLDNHTALPLGTAYFVNCSSTTLVYIASLSSTLATLLIGPAMLLFSFSLARDIGKNSDEGAISKLPSPYQLELLIRLIDGKLMVLWSYLLYICGRRGRRINIVPVLWHACSMLVALVLLAILTSLADLWLHLGTKSVLYLELRPEQLTPDLNPGRALHPSCLDGSGDYRAPKACIIRRGDAVKTPTLVNRTEFVMTATNYSKINQIYMSDGFTLLGPSNPPIDLDFQADTFGSQTSCRPVTGLCGANNTKGVRRDKPSDYNFACNASVAGLNMTGNFLRVLAPATGDSIELNVTDGSDGQKVEDGFSPAFFVLGGNTIARNTYAIGFQYFHDRQKLLQRETPDSYYGLSWDDAKDSHLHWAVVWRTDFDSSFASYGEGDNNPNDVSAVGIMNGGSQGILSCDTNIYELTYAFVNNSMRIVSSRTPRTNASIPFKVGITASWSYQQLQSGVGNSFVAADSSADFAARFAAIFDQTLLSIPAGVMQSRPPLNVSRRVTTQVTRVPRPPFVLLVLLNLLHALVSIVLTASAVMAIAKGRGVRDAQVRLSLAAIVAERFENPALGDDAREIDELYAERRGLATRKVTLQRRNEGGRRYGLVVDQGTGEESIPLQSTR</sequence>
<proteinExistence type="predicted"/>
<feature type="transmembrane region" description="Helical" evidence="1">
    <location>
        <begin position="36"/>
        <end position="56"/>
    </location>
</feature>
<keyword evidence="1" id="KW-0812">Transmembrane</keyword>
<dbReference type="OMA" id="TWSWIVY"/>
<feature type="transmembrane region" description="Helical" evidence="1">
    <location>
        <begin position="576"/>
        <end position="602"/>
    </location>
</feature>
<dbReference type="HOGENOM" id="CLU_389791_0_0_1"/>
<dbReference type="Proteomes" id="UP000019373">
    <property type="component" value="Unassembled WGS sequence"/>
</dbReference>